<keyword evidence="2" id="KW-1185">Reference proteome</keyword>
<gene>
    <name evidence="1" type="ORF">GIS00_25705</name>
</gene>
<comment type="caution">
    <text evidence="1">The sequence shown here is derived from an EMBL/GenBank/DDBJ whole genome shotgun (WGS) entry which is preliminary data.</text>
</comment>
<evidence type="ECO:0000313" key="1">
    <source>
        <dbReference type="EMBL" id="MTD17331.1"/>
    </source>
</evidence>
<organism evidence="1 2">
    <name type="scientific">Nakamurella alba</name>
    <dbReference type="NCBI Taxonomy" id="2665158"/>
    <lineage>
        <taxon>Bacteria</taxon>
        <taxon>Bacillati</taxon>
        <taxon>Actinomycetota</taxon>
        <taxon>Actinomycetes</taxon>
        <taxon>Nakamurellales</taxon>
        <taxon>Nakamurellaceae</taxon>
        <taxon>Nakamurella</taxon>
    </lineage>
</organism>
<sequence length="79" mass="9096">MIDDPRYHRPWGTQGMAELQPVQCPAGHPLGPRTMLVASSPCWCAGRPHRLWRCWECDAVWVWPGCVNKPEWQVWSGRA</sequence>
<reference evidence="1 2" key="1">
    <citation type="submission" date="2019-11" db="EMBL/GenBank/DDBJ databases">
        <authorList>
            <person name="Jiang L.-Q."/>
        </authorList>
    </citation>
    <scope>NUCLEOTIDE SEQUENCE [LARGE SCALE GENOMIC DNA]</scope>
    <source>
        <strain evidence="1 2">YIM 132087</strain>
    </source>
</reference>
<dbReference type="AlphaFoldDB" id="A0A7K1FT85"/>
<dbReference type="EMBL" id="WLYK01000018">
    <property type="protein sequence ID" value="MTD17331.1"/>
    <property type="molecule type" value="Genomic_DNA"/>
</dbReference>
<accession>A0A7K1FT85</accession>
<protein>
    <submittedName>
        <fullName evidence="1">Uncharacterized protein</fullName>
    </submittedName>
</protein>
<evidence type="ECO:0000313" key="2">
    <source>
        <dbReference type="Proteomes" id="UP000460221"/>
    </source>
</evidence>
<name>A0A7K1FT85_9ACTN</name>
<dbReference type="Proteomes" id="UP000460221">
    <property type="component" value="Unassembled WGS sequence"/>
</dbReference>
<dbReference type="RefSeq" id="WP_154771324.1">
    <property type="nucleotide sequence ID" value="NZ_WLYK01000018.1"/>
</dbReference>
<proteinExistence type="predicted"/>